<evidence type="ECO:0000256" key="6">
    <source>
        <dbReference type="ARBA" id="ARBA00022840"/>
    </source>
</evidence>
<dbReference type="InterPro" id="IPR024743">
    <property type="entry name" value="Dynein_HC_stalk"/>
</dbReference>
<dbReference type="GO" id="GO:0030286">
    <property type="term" value="C:dynein complex"/>
    <property type="evidence" value="ECO:0007669"/>
    <property type="project" value="UniProtKB-KW"/>
</dbReference>
<keyword evidence="10" id="KW-0505">Motor protein</keyword>
<dbReference type="InterPro" id="IPR043160">
    <property type="entry name" value="Dynein_C_barrel"/>
</dbReference>
<evidence type="ECO:0000256" key="5">
    <source>
        <dbReference type="ARBA" id="ARBA00022741"/>
    </source>
</evidence>
<dbReference type="GO" id="GO:0003341">
    <property type="term" value="P:cilium movement"/>
    <property type="evidence" value="ECO:0007669"/>
    <property type="project" value="UniProtKB-ARBA"/>
</dbReference>
<name>A0AAW1U363_9CUCU</name>
<dbReference type="Gene3D" id="1.10.8.710">
    <property type="match status" value="1"/>
</dbReference>
<dbReference type="FunFam" id="3.40.50.300:FF:001145">
    <property type="entry name" value="Putative dynein heavy chain"/>
    <property type="match status" value="1"/>
</dbReference>
<keyword evidence="16" id="KW-1185">Reference proteome</keyword>
<sequence>MHWTANVHKSLNRHEGYTIPKFAESQADQLKDTVALIRDPKLSNLNRITIKALIVIDVHAKDVVEELLHKGVNSDKEFKWLAQLRYYLEEDEALVRLINATVKYAYEYLGNSDRLVITPLTDRCYRTLIGAYHLHLNGAPEGPAGTGKTETTKDLAKALAVQCVVFNCSDGLDYKAMGKFFKGLASCGAWACFDEFNRIDIEVLSVVAQQILSIILAVRSKVKTFLFEGTEIKLNPACYVCITMNPGYAGRTELPDNLKVLFRTVAMMVPDYAMIGEISLYSFGFIDARNLSVKIVTTYRLCSEQLSSQNHYDYGMRAVKSVLSAAGNNKAAAPNENESILLLRAILDVNLPKFLNHDLPLFSGIISDLFPGITLPQADYKVFTKTMVERCKERNLQPKETFVVKVIQTYEMMIVRHGFMIVGLPFAGKTSTLKILADTLTSLNEKGTKEKKVQYKFLNPKAITMGQLYGEFDPISYEWFDGVVSNTFRDFTVSLEPDRKWIIFDGPVDAVWIENMNSALDDNKKLCLMSGEVMAMTSSMSLIFEVMDLEQASPATVSRCGMIYMEPVSLGWRPLLDSWLPNQNPEWCNADTKPLIINMFEWFVPACSTFLRKKCVLYCNPGEICLVKNTMNLLQMYLDDACEKSTRKEEDFKFLRNWIEATILMSITWGLAGILDADSRQKFDEFLRRMFNNQDAQYPIPESIGPIEVIIPHDNLLTEYAFIYKNKGSWEYYTETVKYKRVEEATNLQQVLIPTLDTSRYMSLLTLHIQHKQPFLLVGPTGTGKSFYVQDLILNKIEKDLYEPGFITFTVQITCNQTQNLIISKLNKRRRGIYGPPKGKLAVLFIDDLNMPQKEVYGAQPPIELLRQFFDHKNWFDLKNTEPIYLHDIMFCAAMGLVGGSRQEIYARLLRHFSIISINEFSEESMSKIYVNILHLGWKNNGFPSDSIVTVNQIVNASLVIYKDAIEYLRPTPSKSHYVFNLRDFSRLILGCAMLRRESVTEEIGRKIYARLWVHEVMRIFYDRLIEQEDKDWLFERMKIMVRDFFRDTFENTFDNLPRSSTNEITQESLKSLLFGTYFDQDSTDDDRRYEQASNIQALADMAQNFLDDYNAAHKTKMDVVLFDYALEHLSKICRILSMASGSGLLVGISGSGRQSLTKLASEIFQIKLFQPEITKNYALNEWRDDIKKVLKESGGAGKNCVFLISEGQIKEEYFLQDIDCLLNSGEVPNIYQIDEKQEILDMVRLAAQGGNRNLDISPLTIFFYFTRRCREKLHIILCFSPVGTTFRNRLRLFPSLINCCTIDWFEEWPETALQEVARTWMGEINLTEEVKNYCVIACQYFHVQASLASAEFFKNLGRKTYITSASYLELIKSFTILTNSKQDELMKARNRYLGGLEKLQHAAASISVMQSQLAELQPQLQTMSAKATDMRVKIEAETISVENATALVREDEKVANRQAAAAQALKKECEADLAEALPILNDALAALDTLKPADITLVKSMKNPPAAIKMVLAAVCIIKDIKPDRVPDPATGRVVLDYWGPSKKMLGDMNFLQNLKDFDKDNIKPEIINRIRKEFLPNKDFKPEIVAKASSAAEGLCKWIIAMDKYDKVWKIVAPKKAKLDAAEKEFAETMATLTAKRNEVARLEEALANLNEQLEVAIQKQTELQDNVDLCNAKLYRAQKLIGGLGGEKTRWTQAADNLLLKYEGLAGDILISVGIISYLSPFNAQYRQEMILKWHKFVRDLTIPCCEEFDFISILGLDVVIQNWYIYGLPRDTFSTENGIIMANSRRWSLFIDPQSQASTWIKKMEKKNDLVVVKFSYPNYMKEIEVCIQSGAPVLVDGIEETLEAPLDPILYKKVFKQAGLKVISLGENVIEYNDKFRLYMCSKFRNPHYLPEVFNKVTIVNFALTMDGLQDQLLGIVVAVENPDLQQLKEELIVQKAENKAALLKVEENILRTLAESKGDILEDESAIKVLDESRTLSVEITEKQEKSLEIEKSIEESRKKYTSVAHHSSVLYYCISDLANIDPMYQYSLEWFINLYISSIQKAEKFRIIERRCQSLINGFTFDLYSNITRSLFEKDKLLFSFLLCAKILIFQGKLEDRDLIFLLTGGVGVKNNFENPTNWLPSKSWDEICRVSELPTFYGFLNHFVGNHEAWKKLYDHIEPHTIDFPAPWNERLNGFMKLIVIRLFRPDKILIAISQFVKSEMGEKFTLPPQFNIALSFKESYSLSPLIFILSPGTDPMASLVKFAESMKFTERFQSISLGQGQGPRAAAMIESAQLEGGWICLQNCHLATSWMPTLEKIFEDIDYGNTHEFFRLWLTSYPSDKFPITLLQKGVKMTNEPPTGLQQNLLKSYTSEPVKNPEFFTGCPSKDVMFARILYGTAFFHAVVQERRTFGALGWNIPYGFNDSDFHISVQQVQMFINESENPYEALSYLIGECNYGGRVTDDWDRRLIVTLLEDFLNPDVANEPTYRFVNIPAAYYGLPKDNTYENYLHHINQMPQMHPPEVFGLHTNAGITKDLQNSNILLNSVLKAYGEGSTGGAEDIDKYLMILTSDILAKLPAVFDIETAKTKYPVVYNESMNTVLVQEMERFNKLLRVIKASLINLQKVIKGLVAISPAVEAFSTSLMLSRIPSNWMSVSYPSLKNLPDYVADFLKRIDFLKTWSDEGKPKSYWVSGFFFTQAFLTGVKQNYARKYTIPIDKLTYDFEVLKDENIVTAPTDGAYIYGLFTDGARWNKMSRILDELRPKILNEPMPTIWVKPTKVDDLQVKGRYTCPVYKTSTRKGVLSTTGHSTNYVLPILIETRETSAHWIKRSVALLCQLD</sequence>
<dbReference type="FunFam" id="3.10.490.20:FF:000001">
    <property type="entry name" value="dynein heavy chain 7, axonemal"/>
    <property type="match status" value="1"/>
</dbReference>
<keyword evidence="3" id="KW-0963">Cytoplasm</keyword>
<keyword evidence="4" id="KW-0493">Microtubule</keyword>
<accession>A0AAW1U363</accession>
<dbReference type="InterPro" id="IPR041658">
    <property type="entry name" value="AAA_lid_11"/>
</dbReference>
<dbReference type="InterPro" id="IPR041228">
    <property type="entry name" value="Dynein_C"/>
</dbReference>
<evidence type="ECO:0000259" key="14">
    <source>
        <dbReference type="SMART" id="SM00382"/>
    </source>
</evidence>
<dbReference type="InterPro" id="IPR043157">
    <property type="entry name" value="Dynein_AAA1S"/>
</dbReference>
<evidence type="ECO:0000256" key="1">
    <source>
        <dbReference type="ARBA" id="ARBA00004430"/>
    </source>
</evidence>
<evidence type="ECO:0000256" key="7">
    <source>
        <dbReference type="ARBA" id="ARBA00023017"/>
    </source>
</evidence>
<dbReference type="GO" id="GO:0045505">
    <property type="term" value="F:dynein intermediate chain binding"/>
    <property type="evidence" value="ECO:0007669"/>
    <property type="project" value="InterPro"/>
</dbReference>
<dbReference type="Pfam" id="PF18198">
    <property type="entry name" value="AAA_lid_11"/>
    <property type="match status" value="1"/>
</dbReference>
<dbReference type="GO" id="GO:0008569">
    <property type="term" value="F:minus-end-directed microtubule motor activity"/>
    <property type="evidence" value="ECO:0007669"/>
    <property type="project" value="InterPro"/>
</dbReference>
<dbReference type="FunFam" id="3.40.50.300:FF:001328">
    <property type="entry name" value="Dynein heavy chain 6, axonemal"/>
    <property type="match status" value="1"/>
</dbReference>
<proteinExistence type="inferred from homology"/>
<comment type="subcellular location">
    <subcellularLocation>
        <location evidence="1">Cytoplasm</location>
        <location evidence="1">Cytoskeleton</location>
        <location evidence="1">Cilium axoneme</location>
    </subcellularLocation>
</comment>
<dbReference type="Gene3D" id="1.10.8.1220">
    <property type="match status" value="1"/>
</dbReference>
<dbReference type="Pfam" id="PF12781">
    <property type="entry name" value="AAA_9"/>
    <property type="match status" value="1"/>
</dbReference>
<dbReference type="InterPro" id="IPR027417">
    <property type="entry name" value="P-loop_NTPase"/>
</dbReference>
<feature type="domain" description="AAA+ ATPase" evidence="14">
    <location>
        <begin position="134"/>
        <end position="273"/>
    </location>
</feature>
<dbReference type="InterPro" id="IPR035706">
    <property type="entry name" value="AAA_9"/>
</dbReference>
<dbReference type="Gene3D" id="3.10.490.20">
    <property type="match status" value="1"/>
</dbReference>
<dbReference type="GO" id="GO:0005874">
    <property type="term" value="C:microtubule"/>
    <property type="evidence" value="ECO:0007669"/>
    <property type="project" value="UniProtKB-KW"/>
</dbReference>
<dbReference type="Pfam" id="PF12777">
    <property type="entry name" value="MT"/>
    <property type="match status" value="1"/>
</dbReference>
<dbReference type="SUPFAM" id="SSF52540">
    <property type="entry name" value="P-loop containing nucleoside triphosphate hydrolases"/>
    <property type="match status" value="4"/>
</dbReference>
<dbReference type="FunFam" id="3.40.50.300:FF:002141">
    <property type="entry name" value="Dynein heavy chain"/>
    <property type="match status" value="1"/>
</dbReference>
<evidence type="ECO:0000256" key="10">
    <source>
        <dbReference type="ARBA" id="ARBA00023175"/>
    </source>
</evidence>
<dbReference type="Gene3D" id="6.10.140.1060">
    <property type="match status" value="1"/>
</dbReference>
<dbReference type="Proteomes" id="UP001431783">
    <property type="component" value="Unassembled WGS sequence"/>
</dbReference>
<dbReference type="Gene3D" id="3.40.50.300">
    <property type="entry name" value="P-loop containing nucleotide triphosphate hydrolases"/>
    <property type="match status" value="5"/>
</dbReference>
<feature type="coiled-coil region" evidence="13">
    <location>
        <begin position="1621"/>
        <end position="1669"/>
    </location>
</feature>
<comment type="caution">
    <text evidence="15">The sequence shown here is derived from an EMBL/GenBank/DDBJ whole genome shotgun (WGS) entry which is preliminary data.</text>
</comment>
<dbReference type="InterPro" id="IPR035699">
    <property type="entry name" value="AAA_6"/>
</dbReference>
<dbReference type="SMART" id="SM00382">
    <property type="entry name" value="AAA"/>
    <property type="match status" value="3"/>
</dbReference>
<dbReference type="InterPro" id="IPR004273">
    <property type="entry name" value="Dynein_heavy_D6_P-loop"/>
</dbReference>
<protein>
    <recommendedName>
        <fullName evidence="14">AAA+ ATPase domain-containing protein</fullName>
    </recommendedName>
</protein>
<dbReference type="FunFam" id="1.20.1270.280:FF:000001">
    <property type="entry name" value="dynein heavy chain 7, axonemal"/>
    <property type="match status" value="1"/>
</dbReference>
<dbReference type="InterPro" id="IPR054354">
    <property type="entry name" value="DYNC2H1-like_lid"/>
</dbReference>
<dbReference type="Pfam" id="PF22597">
    <property type="entry name" value="DYN_lid"/>
    <property type="match status" value="1"/>
</dbReference>
<evidence type="ECO:0000256" key="9">
    <source>
        <dbReference type="ARBA" id="ARBA00023069"/>
    </source>
</evidence>
<feature type="domain" description="AAA+ ATPase" evidence="14">
    <location>
        <begin position="771"/>
        <end position="923"/>
    </location>
</feature>
<dbReference type="FunFam" id="1.10.8.1220:FF:000001">
    <property type="entry name" value="Dynein axonemal heavy chain 5"/>
    <property type="match status" value="1"/>
</dbReference>
<dbReference type="Gene3D" id="1.20.58.1120">
    <property type="match status" value="1"/>
</dbReference>
<dbReference type="Pfam" id="PF12780">
    <property type="entry name" value="AAA_8"/>
    <property type="match status" value="1"/>
</dbReference>
<gene>
    <name evidence="15" type="ORF">WA026_007765</name>
</gene>
<evidence type="ECO:0000256" key="4">
    <source>
        <dbReference type="ARBA" id="ARBA00022701"/>
    </source>
</evidence>
<dbReference type="InterPro" id="IPR041466">
    <property type="entry name" value="Dynein_AAA5_ext"/>
</dbReference>
<dbReference type="Gene3D" id="1.20.920.30">
    <property type="match status" value="1"/>
</dbReference>
<dbReference type="Pfam" id="PF12775">
    <property type="entry name" value="AAA_7"/>
    <property type="match status" value="1"/>
</dbReference>
<dbReference type="Pfam" id="PF18199">
    <property type="entry name" value="Dynein_C"/>
    <property type="match status" value="1"/>
</dbReference>
<dbReference type="FunFam" id="1.20.920.30:FF:000002">
    <property type="entry name" value="Dynein axonemal heavy chain 3"/>
    <property type="match status" value="1"/>
</dbReference>
<keyword evidence="6" id="KW-0067">ATP-binding</keyword>
<evidence type="ECO:0000256" key="2">
    <source>
        <dbReference type="ARBA" id="ARBA00008887"/>
    </source>
</evidence>
<keyword evidence="11" id="KW-0206">Cytoskeleton</keyword>
<dbReference type="FunFam" id="1.10.8.710:FF:000004">
    <property type="entry name" value="Dynein axonemal heavy chain 6"/>
    <property type="match status" value="1"/>
</dbReference>
<dbReference type="EMBL" id="JARQZJ010000033">
    <property type="protein sequence ID" value="KAK9875370.1"/>
    <property type="molecule type" value="Genomic_DNA"/>
</dbReference>
<dbReference type="Gene3D" id="1.10.472.130">
    <property type="match status" value="1"/>
</dbReference>
<evidence type="ECO:0000256" key="11">
    <source>
        <dbReference type="ARBA" id="ARBA00023212"/>
    </source>
</evidence>
<dbReference type="PANTHER" id="PTHR22878:SF70">
    <property type="entry name" value="DYNEIN HEAVY CHAIN 2, AXONEMAL"/>
    <property type="match status" value="1"/>
</dbReference>
<keyword evidence="5" id="KW-0547">Nucleotide-binding</keyword>
<dbReference type="InterPro" id="IPR024317">
    <property type="entry name" value="Dynein_heavy_chain_D4_dom"/>
</dbReference>
<comment type="similarity">
    <text evidence="2">Belongs to the dynein heavy chain family.</text>
</comment>
<keyword evidence="9" id="KW-0969">Cilium</keyword>
<dbReference type="FunFam" id="1.10.8.720:FF:000001">
    <property type="entry name" value="dynein heavy chain 7, axonemal"/>
    <property type="match status" value="1"/>
</dbReference>
<feature type="domain" description="AAA+ ATPase" evidence="14">
    <location>
        <begin position="415"/>
        <end position="553"/>
    </location>
</feature>
<dbReference type="Pfam" id="PF03028">
    <property type="entry name" value="Dynein_heavy"/>
    <property type="match status" value="1"/>
</dbReference>
<keyword evidence="7" id="KW-0243">Dynein</keyword>
<dbReference type="InterPro" id="IPR026983">
    <property type="entry name" value="DHC"/>
</dbReference>
<dbReference type="Gene3D" id="1.10.8.720">
    <property type="entry name" value="Region D6 of dynein motor"/>
    <property type="match status" value="1"/>
</dbReference>
<dbReference type="FunFam" id="3.40.50.300:FF:000362">
    <property type="entry name" value="Dynein, axonemal, heavy chain 6"/>
    <property type="match status" value="1"/>
</dbReference>
<dbReference type="Gene3D" id="1.20.1270.280">
    <property type="match status" value="1"/>
</dbReference>
<dbReference type="PANTHER" id="PTHR22878">
    <property type="entry name" value="DYNEIN HEAVY CHAIN 6, AXONEMAL-LIKE-RELATED"/>
    <property type="match status" value="1"/>
</dbReference>
<evidence type="ECO:0000256" key="12">
    <source>
        <dbReference type="ARBA" id="ARBA00023273"/>
    </source>
</evidence>
<dbReference type="Pfam" id="PF17852">
    <property type="entry name" value="Dynein_AAA_lid"/>
    <property type="match status" value="1"/>
</dbReference>
<organism evidence="15 16">
    <name type="scientific">Henosepilachna vigintioctopunctata</name>
    <dbReference type="NCBI Taxonomy" id="420089"/>
    <lineage>
        <taxon>Eukaryota</taxon>
        <taxon>Metazoa</taxon>
        <taxon>Ecdysozoa</taxon>
        <taxon>Arthropoda</taxon>
        <taxon>Hexapoda</taxon>
        <taxon>Insecta</taxon>
        <taxon>Pterygota</taxon>
        <taxon>Neoptera</taxon>
        <taxon>Endopterygota</taxon>
        <taxon>Coleoptera</taxon>
        <taxon>Polyphaga</taxon>
        <taxon>Cucujiformia</taxon>
        <taxon>Coccinelloidea</taxon>
        <taxon>Coccinellidae</taxon>
        <taxon>Epilachninae</taxon>
        <taxon>Epilachnini</taxon>
        <taxon>Henosepilachna</taxon>
    </lineage>
</organism>
<evidence type="ECO:0000256" key="13">
    <source>
        <dbReference type="SAM" id="Coils"/>
    </source>
</evidence>
<dbReference type="InterPro" id="IPR042219">
    <property type="entry name" value="AAA_lid_11_sf"/>
</dbReference>
<keyword evidence="8 13" id="KW-0175">Coiled coil</keyword>
<dbReference type="FunFam" id="1.20.920.20:FF:000006">
    <property type="entry name" value="Dynein, axonemal, heavy chain 6"/>
    <property type="match status" value="1"/>
</dbReference>
<evidence type="ECO:0000313" key="15">
    <source>
        <dbReference type="EMBL" id="KAK9875370.1"/>
    </source>
</evidence>
<dbReference type="InterPro" id="IPR003593">
    <property type="entry name" value="AAA+_ATPase"/>
</dbReference>
<dbReference type="FunFam" id="3.40.50.300:FF:000044">
    <property type="entry name" value="Dynein heavy chain 5, axonemal"/>
    <property type="match status" value="1"/>
</dbReference>
<dbReference type="Gene3D" id="1.20.920.20">
    <property type="match status" value="1"/>
</dbReference>
<evidence type="ECO:0000256" key="3">
    <source>
        <dbReference type="ARBA" id="ARBA00022490"/>
    </source>
</evidence>
<dbReference type="GO" id="GO:0005524">
    <property type="term" value="F:ATP binding"/>
    <property type="evidence" value="ECO:0007669"/>
    <property type="project" value="UniProtKB-KW"/>
</dbReference>
<dbReference type="Pfam" id="PF12774">
    <property type="entry name" value="AAA_6"/>
    <property type="match status" value="1"/>
</dbReference>
<keyword evidence="12" id="KW-0966">Cell projection</keyword>
<evidence type="ECO:0000256" key="8">
    <source>
        <dbReference type="ARBA" id="ARBA00023054"/>
    </source>
</evidence>
<reference evidence="15 16" key="1">
    <citation type="submission" date="2023-03" db="EMBL/GenBank/DDBJ databases">
        <title>Genome insight into feeding habits of ladybird beetles.</title>
        <authorList>
            <person name="Li H.-S."/>
            <person name="Huang Y.-H."/>
            <person name="Pang H."/>
        </authorList>
    </citation>
    <scope>NUCLEOTIDE SEQUENCE [LARGE SCALE GENOMIC DNA]</scope>
    <source>
        <strain evidence="15">SYSU_2023b</strain>
        <tissue evidence="15">Whole body</tissue>
    </source>
</reference>
<dbReference type="GO" id="GO:0051959">
    <property type="term" value="F:dynein light intermediate chain binding"/>
    <property type="evidence" value="ECO:0007669"/>
    <property type="project" value="InterPro"/>
</dbReference>
<dbReference type="GO" id="GO:0005930">
    <property type="term" value="C:axoneme"/>
    <property type="evidence" value="ECO:0007669"/>
    <property type="project" value="UniProtKB-SubCell"/>
</dbReference>
<evidence type="ECO:0000313" key="16">
    <source>
        <dbReference type="Proteomes" id="UP001431783"/>
    </source>
</evidence>